<protein>
    <recommendedName>
        <fullName evidence="1">Nucleotide-diphospho-sugar transferase domain-containing protein</fullName>
    </recommendedName>
</protein>
<evidence type="ECO:0000313" key="3">
    <source>
        <dbReference type="Proteomes" id="UP000091857"/>
    </source>
</evidence>
<evidence type="ECO:0000313" key="2">
    <source>
        <dbReference type="EMBL" id="OAY62518.1"/>
    </source>
</evidence>
<dbReference type="OMA" id="HNSKQFC"/>
<comment type="caution">
    <text evidence="2">The sequence shown here is derived from an EMBL/GenBank/DDBJ whole genome shotgun (WGS) entry which is preliminary data.</text>
</comment>
<reference evidence="3" key="1">
    <citation type="journal article" date="2016" name="Nat. Biotechnol.">
        <title>Sequencing wild and cultivated cassava and related species reveals extensive interspecific hybridization and genetic diversity.</title>
        <authorList>
            <person name="Bredeson J.V."/>
            <person name="Lyons J.B."/>
            <person name="Prochnik S.E."/>
            <person name="Wu G.A."/>
            <person name="Ha C.M."/>
            <person name="Edsinger-Gonzales E."/>
            <person name="Grimwood J."/>
            <person name="Schmutz J."/>
            <person name="Rabbi I.Y."/>
            <person name="Egesi C."/>
            <person name="Nauluvula P."/>
            <person name="Lebot V."/>
            <person name="Ndunguru J."/>
            <person name="Mkamilo G."/>
            <person name="Bart R.S."/>
            <person name="Setter T.L."/>
            <person name="Gleadow R.M."/>
            <person name="Kulakow P."/>
            <person name="Ferguson M.E."/>
            <person name="Rounsley S."/>
            <person name="Rokhsar D.S."/>
        </authorList>
    </citation>
    <scope>NUCLEOTIDE SEQUENCE [LARGE SCALE GENOMIC DNA]</scope>
    <source>
        <strain evidence="3">cv. AM560-2</strain>
    </source>
</reference>
<dbReference type="STRING" id="3983.A0A2C9WQ07"/>
<dbReference type="PANTHER" id="PTHR46038">
    <property type="entry name" value="EXPRESSED PROTEIN-RELATED"/>
    <property type="match status" value="1"/>
</dbReference>
<name>A0A2C9WQ07_MANES</name>
<gene>
    <name evidence="2" type="ORF">MANES_01G273300v8</name>
</gene>
<keyword evidence="3" id="KW-1185">Reference proteome</keyword>
<dbReference type="Proteomes" id="UP000091857">
    <property type="component" value="Chromosome 1"/>
</dbReference>
<evidence type="ECO:0000259" key="1">
    <source>
        <dbReference type="Pfam" id="PF03407"/>
    </source>
</evidence>
<sequence length="359" mass="41209">MHMDSLRNSLPNLALLSILFAALLYLFKWSSCSSDNPLLAHSHKYSCHGSSQPHVIKFPVDELELALHKASTPNKTVIIVVLNKAYVEPNVKFETTVLDLFLDSFWLGEGTRPLLDHLLLVAVDQTAYDRCIFKRLNCYKMETGGVDFAGEKLFMSEDFIKMMWRRTLLLLDVLKHGYSFIFTDADVMWLRNPFPRLSKNESVDLQISTDWFNGDALSEKNAINTGFYYVRSNNKTISLFEAWYSRKDNSTGKKEQDVLLDLMLEGGFRRLELNPRFLDTEQFSGFCTDSKDIKEVTTVHANCCRSISAKLLDLRAVLRDWMRFKAANGRAHPNGTTVPFRFRWSGHFGCRNSWNNTSA</sequence>
<dbReference type="Gramene" id="Manes.01G273300.1.v8.1">
    <property type="protein sequence ID" value="Manes.01G273300.1.v8.1.CDS"/>
    <property type="gene ID" value="Manes.01G273300.v8.1"/>
</dbReference>
<accession>A0A2C9WQ07</accession>
<dbReference type="PANTHER" id="PTHR46038:SF12">
    <property type="entry name" value="OS03G0731800 PROTEIN"/>
    <property type="match status" value="1"/>
</dbReference>
<proteinExistence type="predicted"/>
<dbReference type="EMBL" id="CM004387">
    <property type="protein sequence ID" value="OAY62518.1"/>
    <property type="molecule type" value="Genomic_DNA"/>
</dbReference>
<dbReference type="Pfam" id="PF03407">
    <property type="entry name" value="Nucleotid_trans"/>
    <property type="match status" value="1"/>
</dbReference>
<dbReference type="AlphaFoldDB" id="A0A2C9WQ07"/>
<organism evidence="2 3">
    <name type="scientific">Manihot esculenta</name>
    <name type="common">Cassava</name>
    <name type="synonym">Jatropha manihot</name>
    <dbReference type="NCBI Taxonomy" id="3983"/>
    <lineage>
        <taxon>Eukaryota</taxon>
        <taxon>Viridiplantae</taxon>
        <taxon>Streptophyta</taxon>
        <taxon>Embryophyta</taxon>
        <taxon>Tracheophyta</taxon>
        <taxon>Spermatophyta</taxon>
        <taxon>Magnoliopsida</taxon>
        <taxon>eudicotyledons</taxon>
        <taxon>Gunneridae</taxon>
        <taxon>Pentapetalae</taxon>
        <taxon>rosids</taxon>
        <taxon>fabids</taxon>
        <taxon>Malpighiales</taxon>
        <taxon>Euphorbiaceae</taxon>
        <taxon>Crotonoideae</taxon>
        <taxon>Manihoteae</taxon>
        <taxon>Manihot</taxon>
    </lineage>
</organism>
<dbReference type="InterPro" id="IPR044821">
    <property type="entry name" value="At1g28695/At4g15970-like"/>
</dbReference>
<dbReference type="OrthoDB" id="540503at2759"/>
<feature type="domain" description="Nucleotide-diphospho-sugar transferase" evidence="1">
    <location>
        <begin position="114"/>
        <end position="314"/>
    </location>
</feature>
<dbReference type="InterPro" id="IPR005069">
    <property type="entry name" value="Nucl-diP-sugar_transferase"/>
</dbReference>